<reference evidence="1 2" key="1">
    <citation type="journal article" date="2021" name="Commun. Biol.">
        <title>The genome of Shorea leprosula (Dipterocarpaceae) highlights the ecological relevance of drought in aseasonal tropical rainforests.</title>
        <authorList>
            <person name="Ng K.K.S."/>
            <person name="Kobayashi M.J."/>
            <person name="Fawcett J.A."/>
            <person name="Hatakeyama M."/>
            <person name="Paape T."/>
            <person name="Ng C.H."/>
            <person name="Ang C.C."/>
            <person name="Tnah L.H."/>
            <person name="Lee C.T."/>
            <person name="Nishiyama T."/>
            <person name="Sese J."/>
            <person name="O'Brien M.J."/>
            <person name="Copetti D."/>
            <person name="Mohd Noor M.I."/>
            <person name="Ong R.C."/>
            <person name="Putra M."/>
            <person name="Sireger I.Z."/>
            <person name="Indrioko S."/>
            <person name="Kosugi Y."/>
            <person name="Izuno A."/>
            <person name="Isagi Y."/>
            <person name="Lee S.L."/>
            <person name="Shimizu K.K."/>
        </authorList>
    </citation>
    <scope>NUCLEOTIDE SEQUENCE [LARGE SCALE GENOMIC DNA]</scope>
    <source>
        <strain evidence="1">214</strain>
    </source>
</reference>
<gene>
    <name evidence="1" type="ORF">SLEP1_g28368</name>
</gene>
<dbReference type="EMBL" id="BPVZ01000049">
    <property type="protein sequence ID" value="GKV17916.1"/>
    <property type="molecule type" value="Genomic_DNA"/>
</dbReference>
<evidence type="ECO:0000313" key="1">
    <source>
        <dbReference type="EMBL" id="GKV17916.1"/>
    </source>
</evidence>
<comment type="caution">
    <text evidence="1">The sequence shown here is derived from an EMBL/GenBank/DDBJ whole genome shotgun (WGS) entry which is preliminary data.</text>
</comment>
<sequence>MARTTLHAAHATGERNDFVERMSEPLAVTDEHDITALTLPLLLRLTTRQLPDFWWIKRQDSHHLL</sequence>
<proteinExistence type="predicted"/>
<protein>
    <submittedName>
        <fullName evidence="1">Uncharacterized protein</fullName>
    </submittedName>
</protein>
<evidence type="ECO:0000313" key="2">
    <source>
        <dbReference type="Proteomes" id="UP001054252"/>
    </source>
</evidence>
<accession>A0AAV5JZ39</accession>
<dbReference type="Proteomes" id="UP001054252">
    <property type="component" value="Unassembled WGS sequence"/>
</dbReference>
<keyword evidence="2" id="KW-1185">Reference proteome</keyword>
<organism evidence="1 2">
    <name type="scientific">Rubroshorea leprosula</name>
    <dbReference type="NCBI Taxonomy" id="152421"/>
    <lineage>
        <taxon>Eukaryota</taxon>
        <taxon>Viridiplantae</taxon>
        <taxon>Streptophyta</taxon>
        <taxon>Embryophyta</taxon>
        <taxon>Tracheophyta</taxon>
        <taxon>Spermatophyta</taxon>
        <taxon>Magnoliopsida</taxon>
        <taxon>eudicotyledons</taxon>
        <taxon>Gunneridae</taxon>
        <taxon>Pentapetalae</taxon>
        <taxon>rosids</taxon>
        <taxon>malvids</taxon>
        <taxon>Malvales</taxon>
        <taxon>Dipterocarpaceae</taxon>
        <taxon>Rubroshorea</taxon>
    </lineage>
</organism>
<dbReference type="AlphaFoldDB" id="A0AAV5JZ39"/>
<name>A0AAV5JZ39_9ROSI</name>